<proteinExistence type="predicted"/>
<reference evidence="2" key="1">
    <citation type="journal article" date="2008" name="Genome Res.">
        <title>The genome of Pelotomaculum thermopropionicum reveals niche-associated evolution in anaerobic microbiota.</title>
        <authorList>
            <person name="Kosaka T."/>
            <person name="Kato S."/>
            <person name="Shimoyama T."/>
            <person name="Ishii S."/>
            <person name="Abe T."/>
            <person name="Watanabe K."/>
        </authorList>
    </citation>
    <scope>NUCLEOTIDE SEQUENCE [LARGE SCALE GENOMIC DNA]</scope>
    <source>
        <strain evidence="2">DSM 13744 / JCM 10971 / SI</strain>
    </source>
</reference>
<organism evidence="1 2">
    <name type="scientific">Pelotomaculum thermopropionicum (strain DSM 13744 / JCM 10971 / SI)</name>
    <dbReference type="NCBI Taxonomy" id="370438"/>
    <lineage>
        <taxon>Bacteria</taxon>
        <taxon>Bacillati</taxon>
        <taxon>Bacillota</taxon>
        <taxon>Clostridia</taxon>
        <taxon>Eubacteriales</taxon>
        <taxon>Desulfotomaculaceae</taxon>
        <taxon>Pelotomaculum</taxon>
    </lineage>
</organism>
<dbReference type="AlphaFoldDB" id="A5D4N2"/>
<evidence type="ECO:0000313" key="1">
    <source>
        <dbReference type="EMBL" id="BAF58816.1"/>
    </source>
</evidence>
<dbReference type="KEGG" id="pth:PTH_0635"/>
<gene>
    <name evidence="1" type="ordered locus">PTH_0635</name>
</gene>
<protein>
    <submittedName>
        <fullName evidence="1">Uncharacterized protein</fullName>
    </submittedName>
</protein>
<dbReference type="Proteomes" id="UP000006556">
    <property type="component" value="Chromosome"/>
</dbReference>
<keyword evidence="2" id="KW-1185">Reference proteome</keyword>
<dbReference type="HOGENOM" id="CLU_2937553_0_0_9"/>
<name>A5D4N2_PELTS</name>
<accession>A5D4N2</accession>
<dbReference type="EMBL" id="AP009389">
    <property type="protein sequence ID" value="BAF58816.1"/>
    <property type="molecule type" value="Genomic_DNA"/>
</dbReference>
<sequence>MMSMLSRQTLQSCIQRCQATANDIKSMATDAPAPAKQSLDQAYQSIDACIKQCQDALNKI</sequence>
<evidence type="ECO:0000313" key="2">
    <source>
        <dbReference type="Proteomes" id="UP000006556"/>
    </source>
</evidence>